<name>A0A8C9I8T8_9PRIM</name>
<proteinExistence type="predicted"/>
<evidence type="ECO:0000313" key="3">
    <source>
        <dbReference type="Proteomes" id="UP000694416"/>
    </source>
</evidence>
<organism evidence="2 3">
    <name type="scientific">Piliocolobus tephrosceles</name>
    <name type="common">Ugandan red Colobus</name>
    <dbReference type="NCBI Taxonomy" id="591936"/>
    <lineage>
        <taxon>Eukaryota</taxon>
        <taxon>Metazoa</taxon>
        <taxon>Chordata</taxon>
        <taxon>Craniata</taxon>
        <taxon>Vertebrata</taxon>
        <taxon>Euteleostomi</taxon>
        <taxon>Mammalia</taxon>
        <taxon>Eutheria</taxon>
        <taxon>Euarchontoglires</taxon>
        <taxon>Primates</taxon>
        <taxon>Haplorrhini</taxon>
        <taxon>Catarrhini</taxon>
        <taxon>Cercopithecidae</taxon>
        <taxon>Colobinae</taxon>
        <taxon>Piliocolobus</taxon>
    </lineage>
</organism>
<reference evidence="2" key="1">
    <citation type="submission" date="2025-08" db="UniProtKB">
        <authorList>
            <consortium name="Ensembl"/>
        </authorList>
    </citation>
    <scope>IDENTIFICATION</scope>
</reference>
<evidence type="ECO:0000256" key="1">
    <source>
        <dbReference type="SAM" id="MobiDB-lite"/>
    </source>
</evidence>
<dbReference type="AlphaFoldDB" id="A0A8C9I8T8"/>
<sequence>MRSSPRRGRGLSSGPPSSSCAAQLACSSQVSTSMAPSGAPHTRPLRPCGPVSTAHS</sequence>
<protein>
    <submittedName>
        <fullName evidence="2">Uncharacterized protein</fullName>
    </submittedName>
</protein>
<reference evidence="2" key="2">
    <citation type="submission" date="2025-09" db="UniProtKB">
        <authorList>
            <consortium name="Ensembl"/>
        </authorList>
    </citation>
    <scope>IDENTIFICATION</scope>
</reference>
<dbReference type="Proteomes" id="UP000694416">
    <property type="component" value="Unplaced"/>
</dbReference>
<evidence type="ECO:0000313" key="2">
    <source>
        <dbReference type="Ensembl" id="ENSPTEP00000032839.1"/>
    </source>
</evidence>
<dbReference type="Ensembl" id="ENSPTET00000045075.1">
    <property type="protein sequence ID" value="ENSPTEP00000032839.1"/>
    <property type="gene ID" value="ENSPTEG00000031481.1"/>
</dbReference>
<keyword evidence="3" id="KW-1185">Reference proteome</keyword>
<feature type="region of interest" description="Disordered" evidence="1">
    <location>
        <begin position="1"/>
        <end position="56"/>
    </location>
</feature>
<feature type="compositionally biased region" description="Low complexity" evidence="1">
    <location>
        <begin position="10"/>
        <end position="31"/>
    </location>
</feature>
<accession>A0A8C9I8T8</accession>